<keyword evidence="1 10" id="KW-0121">Carboxypeptidase</keyword>
<keyword evidence="11" id="KW-1185">Reference proteome</keyword>
<dbReference type="CDD" id="cd06460">
    <property type="entry name" value="M32_Taq"/>
    <property type="match status" value="1"/>
</dbReference>
<evidence type="ECO:0000256" key="4">
    <source>
        <dbReference type="ARBA" id="ARBA00022801"/>
    </source>
</evidence>
<comment type="similarity">
    <text evidence="7">Belongs to the peptidase M32 family.</text>
</comment>
<dbReference type="PANTHER" id="PTHR34217:SF1">
    <property type="entry name" value="CARBOXYPEPTIDASE 1"/>
    <property type="match status" value="1"/>
</dbReference>
<evidence type="ECO:0000256" key="7">
    <source>
        <dbReference type="ARBA" id="ARBA00061580"/>
    </source>
</evidence>
<evidence type="ECO:0000256" key="9">
    <source>
        <dbReference type="PIRSR" id="PIRSR006615-2"/>
    </source>
</evidence>
<comment type="catalytic activity">
    <reaction evidence="6">
        <text>Release of a C-terminal amino acid with broad specificity, except for -Pro.</text>
        <dbReference type="EC" id="3.4.17.19"/>
    </reaction>
</comment>
<dbReference type="FunFam" id="1.10.1370.30:FF:000003">
    <property type="entry name" value="Thermostable carboxypeptidase 1"/>
    <property type="match status" value="1"/>
</dbReference>
<keyword evidence="2" id="KW-0645">Protease</keyword>
<evidence type="ECO:0000313" key="11">
    <source>
        <dbReference type="Proteomes" id="UP000037923"/>
    </source>
</evidence>
<dbReference type="AlphaFoldDB" id="A0A0N0DTA1"/>
<organism evidence="10 11">
    <name type="scientific">Leptomonas pyrrhocoris</name>
    <name type="common">Firebug parasite</name>
    <dbReference type="NCBI Taxonomy" id="157538"/>
    <lineage>
        <taxon>Eukaryota</taxon>
        <taxon>Discoba</taxon>
        <taxon>Euglenozoa</taxon>
        <taxon>Kinetoplastea</taxon>
        <taxon>Metakinetoplastina</taxon>
        <taxon>Trypanosomatida</taxon>
        <taxon>Trypanosomatidae</taxon>
        <taxon>Leishmaniinae</taxon>
        <taxon>Leptomonas</taxon>
    </lineage>
</organism>
<dbReference type="GO" id="GO:0004181">
    <property type="term" value="F:metallocarboxypeptidase activity"/>
    <property type="evidence" value="ECO:0007669"/>
    <property type="project" value="InterPro"/>
</dbReference>
<accession>A0A0N0DTA1</accession>
<protein>
    <recommendedName>
        <fullName evidence="8">carboxypeptidase Taq</fullName>
        <ecNumber evidence="8">3.4.17.19</ecNumber>
    </recommendedName>
</protein>
<dbReference type="SUPFAM" id="SSF55486">
    <property type="entry name" value="Metalloproteases ('zincins'), catalytic domain"/>
    <property type="match status" value="1"/>
</dbReference>
<proteinExistence type="inferred from homology"/>
<dbReference type="RefSeq" id="XP_015655603.1">
    <property type="nucleotide sequence ID" value="XM_015805597.1"/>
</dbReference>
<name>A0A0N0DTA1_LEPPY</name>
<dbReference type="Gene3D" id="1.10.1370.30">
    <property type="match status" value="1"/>
</dbReference>
<dbReference type="OrthoDB" id="275647at2759"/>
<dbReference type="PRINTS" id="PR00998">
    <property type="entry name" value="CRBOXYPTASET"/>
</dbReference>
<keyword evidence="4" id="KW-0378">Hydrolase</keyword>
<dbReference type="PROSITE" id="PS52034">
    <property type="entry name" value="PEPTIDASE_M32"/>
    <property type="match status" value="1"/>
</dbReference>
<dbReference type="GO" id="GO:0006508">
    <property type="term" value="P:proteolysis"/>
    <property type="evidence" value="ECO:0007669"/>
    <property type="project" value="UniProtKB-KW"/>
</dbReference>
<dbReference type="GO" id="GO:0046914">
    <property type="term" value="F:transition metal ion binding"/>
    <property type="evidence" value="ECO:0007669"/>
    <property type="project" value="UniProtKB-ARBA"/>
</dbReference>
<dbReference type="PANTHER" id="PTHR34217">
    <property type="entry name" value="METAL-DEPENDENT CARBOXYPEPTIDASE"/>
    <property type="match status" value="1"/>
</dbReference>
<comment type="caution">
    <text evidence="10">The sequence shown here is derived from an EMBL/GenBank/DDBJ whole genome shotgun (WGS) entry which is preliminary data.</text>
</comment>
<dbReference type="EC" id="3.4.17.19" evidence="8"/>
<evidence type="ECO:0000256" key="5">
    <source>
        <dbReference type="ARBA" id="ARBA00023049"/>
    </source>
</evidence>
<evidence type="ECO:0000256" key="6">
    <source>
        <dbReference type="ARBA" id="ARBA00052755"/>
    </source>
</evidence>
<dbReference type="Proteomes" id="UP000037923">
    <property type="component" value="Unassembled WGS sequence"/>
</dbReference>
<feature type="active site" description="Proton donor/acceptor" evidence="9">
    <location>
        <position position="266"/>
    </location>
</feature>
<sequence>MDAYRELEGLFKKLYNFNHLLCLGFWDGRTMMPPKGAAARGEAMAELQRLVHDLLAAPRTRELLDTVQQHLSELSTVEQANVREMELQYTREAALPADFVQRKVRAVTAARAAWPACKRDNDFAAFLPHMEQTVGIAREEAQHRSAASGEGLYESLFHMYEPGMSMETLTCAFEDVKTWLPGLLREVLDNDKDAVSSIIPMQAPLHFDRQMLLAKHFMRIWGFDFEAGRLDLTVHPFTGMVKEDSRITMSFNEESYKQCVFATIHETGHSKYETSCGPIELRGQPVCEGRSMTVHESQSRFAEVVIGCSSAFAELATPLLREHLGDQPAFTVENVRKLNQQVTRGHIRVKADELSYSLHILARYEIERDLIEGTMEAADVPRVWNDNMKEYLGLETLGRDDIGCLQDIHWSQAYFGYFPTYALGSMFAVQLMATIKKQLGDDVVQECIRTGKMEPIFTLQKELIWDKGCLYETEDLLRRATGERLRTTHFKEHLERRYLRHED</sequence>
<keyword evidence="5" id="KW-0482">Metalloprotease</keyword>
<keyword evidence="3" id="KW-0479">Metal-binding</keyword>
<evidence type="ECO:0000256" key="2">
    <source>
        <dbReference type="ARBA" id="ARBA00022670"/>
    </source>
</evidence>
<evidence type="ECO:0000256" key="1">
    <source>
        <dbReference type="ARBA" id="ARBA00022645"/>
    </source>
</evidence>
<gene>
    <name evidence="10" type="ORF">ABB37_07087</name>
</gene>
<reference evidence="10 11" key="1">
    <citation type="submission" date="2015-07" db="EMBL/GenBank/DDBJ databases">
        <title>High-quality genome of monoxenous trypanosomatid Leptomonas pyrrhocoris.</title>
        <authorList>
            <person name="Flegontov P."/>
            <person name="Butenko A."/>
            <person name="Firsov S."/>
            <person name="Vlcek C."/>
            <person name="Logacheva M.D."/>
            <person name="Field M."/>
            <person name="Filatov D."/>
            <person name="Flegontova O."/>
            <person name="Gerasimov E."/>
            <person name="Jackson A.P."/>
            <person name="Kelly S."/>
            <person name="Opperdoes F."/>
            <person name="O'Reilly A."/>
            <person name="Votypka J."/>
            <person name="Yurchenko V."/>
            <person name="Lukes J."/>
        </authorList>
    </citation>
    <scope>NUCLEOTIDE SEQUENCE [LARGE SCALE GENOMIC DNA]</scope>
    <source>
        <strain evidence="10">H10</strain>
    </source>
</reference>
<dbReference type="InterPro" id="IPR001333">
    <property type="entry name" value="Peptidase_M32_Taq"/>
</dbReference>
<evidence type="ECO:0000256" key="8">
    <source>
        <dbReference type="ARBA" id="ARBA00066553"/>
    </source>
</evidence>
<dbReference type="Pfam" id="PF02074">
    <property type="entry name" value="Peptidase_M32"/>
    <property type="match status" value="1"/>
</dbReference>
<dbReference type="PIRSF" id="PIRSF006615">
    <property type="entry name" value="Zn_crbxpep_Taq"/>
    <property type="match status" value="1"/>
</dbReference>
<dbReference type="GeneID" id="26907373"/>
<evidence type="ECO:0000256" key="3">
    <source>
        <dbReference type="ARBA" id="ARBA00022723"/>
    </source>
</evidence>
<dbReference type="EMBL" id="LGTL01000017">
    <property type="protein sequence ID" value="KPA77164.1"/>
    <property type="molecule type" value="Genomic_DNA"/>
</dbReference>
<dbReference type="VEuPathDB" id="TriTrypDB:LpyrH10_17_0190"/>
<evidence type="ECO:0000313" key="10">
    <source>
        <dbReference type="EMBL" id="KPA77164.1"/>
    </source>
</evidence>